<accession>A0A9P4H1D3</accession>
<feature type="compositionally biased region" description="Polar residues" evidence="3">
    <location>
        <begin position="911"/>
        <end position="924"/>
    </location>
</feature>
<dbReference type="Pfam" id="PF00385">
    <property type="entry name" value="Chromo"/>
    <property type="match status" value="1"/>
</dbReference>
<dbReference type="InterPro" id="IPR006569">
    <property type="entry name" value="CID_dom"/>
</dbReference>
<feature type="region of interest" description="Disordered" evidence="3">
    <location>
        <begin position="1328"/>
        <end position="1350"/>
    </location>
</feature>
<comment type="caution">
    <text evidence="6">The sequence shown here is derived from an EMBL/GenBank/DDBJ whole genome shotgun (WGS) entry which is preliminary data.</text>
</comment>
<evidence type="ECO:0008006" key="8">
    <source>
        <dbReference type="Google" id="ProtNLM"/>
    </source>
</evidence>
<feature type="region of interest" description="Disordered" evidence="3">
    <location>
        <begin position="1125"/>
        <end position="1310"/>
    </location>
</feature>
<dbReference type="Proteomes" id="UP000799777">
    <property type="component" value="Unassembled WGS sequence"/>
</dbReference>
<dbReference type="Gene3D" id="2.40.50.40">
    <property type="match status" value="1"/>
</dbReference>
<feature type="compositionally biased region" description="Polar residues" evidence="3">
    <location>
        <begin position="669"/>
        <end position="686"/>
    </location>
</feature>
<dbReference type="GO" id="GO:0006338">
    <property type="term" value="P:chromatin remodeling"/>
    <property type="evidence" value="ECO:0007669"/>
    <property type="project" value="UniProtKB-ARBA"/>
</dbReference>
<feature type="compositionally biased region" description="Basic and acidic residues" evidence="3">
    <location>
        <begin position="879"/>
        <end position="893"/>
    </location>
</feature>
<organism evidence="6 7">
    <name type="scientific">Setomelanomma holmii</name>
    <dbReference type="NCBI Taxonomy" id="210430"/>
    <lineage>
        <taxon>Eukaryota</taxon>
        <taxon>Fungi</taxon>
        <taxon>Dikarya</taxon>
        <taxon>Ascomycota</taxon>
        <taxon>Pezizomycotina</taxon>
        <taxon>Dothideomycetes</taxon>
        <taxon>Pleosporomycetidae</taxon>
        <taxon>Pleosporales</taxon>
        <taxon>Pleosporineae</taxon>
        <taxon>Phaeosphaeriaceae</taxon>
        <taxon>Setomelanomma</taxon>
    </lineage>
</organism>
<keyword evidence="7" id="KW-1185">Reference proteome</keyword>
<evidence type="ECO:0000259" key="5">
    <source>
        <dbReference type="PROSITE" id="PS51391"/>
    </source>
</evidence>
<dbReference type="OrthoDB" id="3647690at2759"/>
<feature type="compositionally biased region" description="Polar residues" evidence="3">
    <location>
        <begin position="1686"/>
        <end position="1706"/>
    </location>
</feature>
<feature type="compositionally biased region" description="Polar residues" evidence="3">
    <location>
        <begin position="706"/>
        <end position="716"/>
    </location>
</feature>
<dbReference type="Gene3D" id="3.40.50.12360">
    <property type="match status" value="1"/>
</dbReference>
<dbReference type="PROSITE" id="PS51391">
    <property type="entry name" value="CID"/>
    <property type="match status" value="1"/>
</dbReference>
<dbReference type="InterPro" id="IPR023780">
    <property type="entry name" value="Chromo_domain"/>
</dbReference>
<sequence length="1975" mass="218063">LIMAQNETSKRAASVLAIAQHKFKQNLKREDNEARLPPVSVELSSQFLSDIDAVLRQNTSKCTGWIVKHIVPSRNRIMSLGDYLISVSKSVVVDRSQSAATRKAARIRFTPLLIISDVLHTDKYHQRSSAKQSIFSRESGPFVTEIVELAAACVCDKESQTESRLRALLNYWAINELLSQDNLKAIRDRADEAFLIAQGGTPARKRNYLLPEYHGDRNAPWYDLPVAYMLDQMITNPNRPIDPRRIKVARLDKKPVSSRVRNLLNTYFENIDLKYVPTGDNPTGETHKYKLWLDPMGQLVKQNKESGDTSAVCNGYGWSTKLCQDMQKDGVPETIRKAREEAQREAEMEMARPPPQQRNRSTHAIVAIVAHPPSHRMTAGTVAPIAERDHTVAVAVSHPNTMADTPTIAVATKMMELVTQRDRQPDLTAGTRPIRNYDGTRQLGLRDLHLCPAMANILLLPLHYRSTVKHSPSLHNLHSMHHISLRHRCLTSFRGMVRTRAASKVDEVAIEAAIKVVGTMVEVGMAVSSVVGDGTNERKLTAPHELSRTRHVMSSQKRKRTTHRSKPAKRPKYTESGDIETSPSEQLWEADSILQERRIGRRLQYLIKWKGIDPNTGEDYEPTWEPEENPTAALLADWEELKARQNVASADPVAEANIPQPRPSRKSCVVQSSPEPSTAHSYLASSQPSALARDSFMPAAAFSALTTPIGPSTASRRVSPRVQLKHPSGELDLGEYERFSQLAPSNPPSKESQTQERDLDSSQVFAAVSPYRSSGVVPDSQSSAGKRSFATATQQTTSTTQQSSTTSETQEDVTEDSGILEIVQAGASRVHSPARSIPETVYDNTADSQSQRRRAQSPERIEIESSPESVESDSLFIPEHPEEEHREVGRTHQEVNVQLGAQVEGQREDSGSASQQVAPANRPSSAPAIESPTPSQDLDLPADKTTQAGRHLREQSAPTTIDSCPGGEPQSAASPTAQETAERTNDPSLLTNLEPAREDIEAGEQDGEITGKLLAVVGAKEPPQISEPQPLGSQDLIKASIAEHSVQDEVAQFPFHAQHPLHEAHESAHPAEPVPNQQPSIVPPVANFADAHAAAVDQTLPKEASACNSVNSPLPASIATAIKSQPLSNELLVRSTQPDDDNYSKELAESEPHQDPSPLFESEQQTESESIVQLTYHSQETREASVRRRDFAFESLVPHSTGQSTSSREQNAQVIPADNDLSTQDNTTESIRPTIEKVDAPVQSSPDSRHDSGLLPSVDGTRSPSTVPDRLPAPPAPTSLRTIALTQSVPQPAEEAREEPAGRLSEDVPDQPVQIAKPAVPAIVTTHPTVPEASSSDDEELMDVSDDDDDTASLLNDDLSLAVEEHVVPLFIEGRQSDMYSAYIKQKQELLNGFIMDPQGFEPLAQVDEVLSYLRAIETHIDLVFAEAQDVSEDAMSKGTQIKFAAQFGMENSTKFRFLHLLFHALRDQQKHVVLVVEENRDSLFNIIETFCEANFIDYNMPTKGRRADPATVEGSLSVSVLPDNTSPNLRPADVIICLNGVQDATQIRTKNWAANPEVEVVPVLHLVIPRTVGHIERYLSSSLDRRDRIHTILASLGQMRDELGKPIDEDTPHALIAAAQVANWLTASPKDKGVWPLGSIGSVKDVVEYQTQMSQTSATSPPPERAKRPHDDEELDSAKRMRFTPQPQNAPASSGNNDNDVTRISDSMPGTARDDISAHNARLARIEEAYQQEHFARKLEAARYAEKESMWEKQQYVHEDLSKQYRLLLGKQQSNEEKLETMTKNNDTLRERLATRTTEMGTLREQLTEQRNTHLLSDDAKIAEITRLRTDLATANDDKSRALKTAQTSDSTLEYMKEQYRAAQDAATTTQSTVSELEDQIQKLTHQASGEPTKLKAMHLDRQYENLANQVKALKAENGILRTSLKQKDEELARAKMSAGRMGVGTRAASATPKPRSRAASPMAGGRLSYLRNG</sequence>
<feature type="compositionally biased region" description="Basic and acidic residues" evidence="3">
    <location>
        <begin position="1665"/>
        <end position="1680"/>
    </location>
</feature>
<feature type="compositionally biased region" description="Polar residues" evidence="3">
    <location>
        <begin position="1220"/>
        <end position="1231"/>
    </location>
</feature>
<feature type="region of interest" description="Disordered" evidence="3">
    <location>
        <begin position="647"/>
        <end position="686"/>
    </location>
</feature>
<name>A0A9P4H1D3_9PLEO</name>
<evidence type="ECO:0000313" key="7">
    <source>
        <dbReference type="Proteomes" id="UP000799777"/>
    </source>
</evidence>
<keyword evidence="2" id="KW-0175">Coiled coil</keyword>
<protein>
    <recommendedName>
        <fullName evidence="8">Chromo domain-containing protein</fullName>
    </recommendedName>
</protein>
<feature type="compositionally biased region" description="Basic and acidic residues" evidence="3">
    <location>
        <begin position="535"/>
        <end position="548"/>
    </location>
</feature>
<dbReference type="CDD" id="cd00024">
    <property type="entry name" value="CD_CSD"/>
    <property type="match status" value="1"/>
</dbReference>
<dbReference type="GO" id="GO:0070823">
    <property type="term" value="C:HDA1 complex"/>
    <property type="evidence" value="ECO:0007669"/>
    <property type="project" value="InterPro"/>
</dbReference>
<feature type="region of interest" description="Disordered" evidence="3">
    <location>
        <begin position="1061"/>
        <end position="1083"/>
    </location>
</feature>
<dbReference type="InterPro" id="IPR000953">
    <property type="entry name" value="Chromo/chromo_shadow_dom"/>
</dbReference>
<evidence type="ECO:0000313" key="6">
    <source>
        <dbReference type="EMBL" id="KAF2025509.1"/>
    </source>
</evidence>
<dbReference type="InterPro" id="IPR016197">
    <property type="entry name" value="Chromo-like_dom_sf"/>
</dbReference>
<gene>
    <name evidence="6" type="ORF">EK21DRAFT_76254</name>
</gene>
<feature type="coiled-coil region" evidence="2">
    <location>
        <begin position="1868"/>
        <end position="1925"/>
    </location>
</feature>
<evidence type="ECO:0000256" key="3">
    <source>
        <dbReference type="SAM" id="MobiDB-lite"/>
    </source>
</evidence>
<feature type="compositionally biased region" description="Polar residues" evidence="3">
    <location>
        <begin position="1198"/>
        <end position="1213"/>
    </location>
</feature>
<feature type="compositionally biased region" description="Basic residues" evidence="3">
    <location>
        <begin position="556"/>
        <end position="571"/>
    </location>
</feature>
<dbReference type="SMART" id="SM00298">
    <property type="entry name" value="CHROMO"/>
    <property type="match status" value="1"/>
</dbReference>
<feature type="compositionally biased region" description="Polar residues" evidence="3">
    <location>
        <begin position="742"/>
        <end position="752"/>
    </location>
</feature>
<feature type="compositionally biased region" description="Basic and acidic residues" evidence="3">
    <location>
        <begin position="1294"/>
        <end position="1306"/>
    </location>
</feature>
<dbReference type="InterPro" id="IPR021006">
    <property type="entry name" value="Hda2/3"/>
</dbReference>
<feature type="domain" description="CID" evidence="5">
    <location>
        <begin position="36"/>
        <end position="194"/>
    </location>
</feature>
<feature type="non-terminal residue" evidence="6">
    <location>
        <position position="1"/>
    </location>
</feature>
<feature type="compositionally biased region" description="Acidic residues" evidence="3">
    <location>
        <begin position="1335"/>
        <end position="1350"/>
    </location>
</feature>
<evidence type="ECO:0000256" key="2">
    <source>
        <dbReference type="SAM" id="Coils"/>
    </source>
</evidence>
<dbReference type="PROSITE" id="PS50013">
    <property type="entry name" value="CHROMO_2"/>
    <property type="match status" value="1"/>
</dbReference>
<dbReference type="EMBL" id="ML978264">
    <property type="protein sequence ID" value="KAF2025509.1"/>
    <property type="molecule type" value="Genomic_DNA"/>
</dbReference>
<evidence type="ECO:0000259" key="4">
    <source>
        <dbReference type="PROSITE" id="PS50013"/>
    </source>
</evidence>
<feature type="compositionally biased region" description="Basic and acidic residues" evidence="3">
    <location>
        <begin position="1179"/>
        <end position="1192"/>
    </location>
</feature>
<dbReference type="PANTHER" id="PTHR48125">
    <property type="entry name" value="LP07818P1"/>
    <property type="match status" value="1"/>
</dbReference>
<dbReference type="Gene3D" id="1.25.40.90">
    <property type="match status" value="1"/>
</dbReference>
<comment type="subunit">
    <text evidence="1">Component of the NuA4 histone acetyltransferase complex.</text>
</comment>
<proteinExistence type="predicted"/>
<reference evidence="6" key="1">
    <citation type="journal article" date="2020" name="Stud. Mycol.">
        <title>101 Dothideomycetes genomes: a test case for predicting lifestyles and emergence of pathogens.</title>
        <authorList>
            <person name="Haridas S."/>
            <person name="Albert R."/>
            <person name="Binder M."/>
            <person name="Bloem J."/>
            <person name="Labutti K."/>
            <person name="Salamov A."/>
            <person name="Andreopoulos B."/>
            <person name="Baker S."/>
            <person name="Barry K."/>
            <person name="Bills G."/>
            <person name="Bluhm B."/>
            <person name="Cannon C."/>
            <person name="Castanera R."/>
            <person name="Culley D."/>
            <person name="Daum C."/>
            <person name="Ezra D."/>
            <person name="Gonzalez J."/>
            <person name="Henrissat B."/>
            <person name="Kuo A."/>
            <person name="Liang C."/>
            <person name="Lipzen A."/>
            <person name="Lutzoni F."/>
            <person name="Magnuson J."/>
            <person name="Mondo S."/>
            <person name="Nolan M."/>
            <person name="Ohm R."/>
            <person name="Pangilinan J."/>
            <person name="Park H.-J."/>
            <person name="Ramirez L."/>
            <person name="Alfaro M."/>
            <person name="Sun H."/>
            <person name="Tritt A."/>
            <person name="Yoshinaga Y."/>
            <person name="Zwiers L.-H."/>
            <person name="Turgeon B."/>
            <person name="Goodwin S."/>
            <person name="Spatafora J."/>
            <person name="Crous P."/>
            <person name="Grigoriev I."/>
        </authorList>
    </citation>
    <scope>NUCLEOTIDE SEQUENCE</scope>
    <source>
        <strain evidence="6">CBS 110217</strain>
    </source>
</reference>
<feature type="compositionally biased region" description="Low complexity" evidence="3">
    <location>
        <begin position="790"/>
        <end position="808"/>
    </location>
</feature>
<feature type="region of interest" description="Disordered" evidence="3">
    <location>
        <begin position="535"/>
        <end position="584"/>
    </location>
</feature>
<dbReference type="InterPro" id="IPR008942">
    <property type="entry name" value="ENTH_VHS"/>
</dbReference>
<feature type="region of interest" description="Disordered" evidence="3">
    <location>
        <begin position="1652"/>
        <end position="1715"/>
    </location>
</feature>
<feature type="compositionally biased region" description="Polar residues" evidence="3">
    <location>
        <begin position="1279"/>
        <end position="1289"/>
    </location>
</feature>
<feature type="domain" description="Chromo" evidence="4">
    <location>
        <begin position="588"/>
        <end position="629"/>
    </location>
</feature>
<feature type="compositionally biased region" description="Polar residues" evidence="3">
    <location>
        <begin position="1162"/>
        <end position="1178"/>
    </location>
</feature>
<evidence type="ECO:0000256" key="1">
    <source>
        <dbReference type="ARBA" id="ARBA00011353"/>
    </source>
</evidence>
<feature type="region of interest" description="Disordered" evidence="3">
    <location>
        <begin position="1936"/>
        <end position="1975"/>
    </location>
</feature>
<dbReference type="PANTHER" id="PTHR48125:SF10">
    <property type="entry name" value="OS12G0136300 PROTEIN"/>
    <property type="match status" value="1"/>
</dbReference>
<dbReference type="Pfam" id="PF11496">
    <property type="entry name" value="HDA2-3"/>
    <property type="match status" value="1"/>
</dbReference>
<feature type="compositionally biased region" description="Basic and acidic residues" evidence="3">
    <location>
        <begin position="1142"/>
        <end position="1154"/>
    </location>
</feature>
<feature type="region of interest" description="Disordered" evidence="3">
    <location>
        <begin position="706"/>
        <end position="1005"/>
    </location>
</feature>
<dbReference type="SUPFAM" id="SSF54160">
    <property type="entry name" value="Chromo domain-like"/>
    <property type="match status" value="1"/>
</dbReference>
<dbReference type="InterPro" id="IPR038609">
    <property type="entry name" value="HDA1_su2/3_sf"/>
</dbReference>